<evidence type="ECO:0000313" key="4">
    <source>
        <dbReference type="Proteomes" id="UP001597260"/>
    </source>
</evidence>
<dbReference type="Proteomes" id="UP001597260">
    <property type="component" value="Unassembled WGS sequence"/>
</dbReference>
<sequence length="124" mass="12972">MRRVGVLAGLAIAALLVASPAQAFAHNAVHNAYLHTALDVLTLVAVTAPLWTAYAWGRERRGLLVALIAVVQLPVAVIGFVPIDNPVIHLAAFATALALTGLSLWTVRRARRLAAPAPTTGTTP</sequence>
<gene>
    <name evidence="3" type="ORF">ACFQ4H_28010</name>
</gene>
<evidence type="ECO:0000313" key="3">
    <source>
        <dbReference type="EMBL" id="MFD1324936.1"/>
    </source>
</evidence>
<keyword evidence="1" id="KW-0472">Membrane</keyword>
<name>A0ABW3YMX6_9ACTN</name>
<dbReference type="EMBL" id="JBHTMP010000062">
    <property type="protein sequence ID" value="MFD1324936.1"/>
    <property type="molecule type" value="Genomic_DNA"/>
</dbReference>
<keyword evidence="1" id="KW-0812">Transmembrane</keyword>
<dbReference type="RefSeq" id="WP_377576399.1">
    <property type="nucleotide sequence ID" value="NZ_JBHTMP010000062.1"/>
</dbReference>
<organism evidence="3 4">
    <name type="scientific">Micromonospora sonneratiae</name>
    <dbReference type="NCBI Taxonomy" id="1184706"/>
    <lineage>
        <taxon>Bacteria</taxon>
        <taxon>Bacillati</taxon>
        <taxon>Actinomycetota</taxon>
        <taxon>Actinomycetes</taxon>
        <taxon>Micromonosporales</taxon>
        <taxon>Micromonosporaceae</taxon>
        <taxon>Micromonospora</taxon>
    </lineage>
</organism>
<keyword evidence="1" id="KW-1133">Transmembrane helix</keyword>
<feature type="transmembrane region" description="Helical" evidence="1">
    <location>
        <begin position="35"/>
        <end position="56"/>
    </location>
</feature>
<evidence type="ECO:0008006" key="5">
    <source>
        <dbReference type="Google" id="ProtNLM"/>
    </source>
</evidence>
<comment type="caution">
    <text evidence="3">The sequence shown here is derived from an EMBL/GenBank/DDBJ whole genome shotgun (WGS) entry which is preliminary data.</text>
</comment>
<evidence type="ECO:0000256" key="2">
    <source>
        <dbReference type="SAM" id="SignalP"/>
    </source>
</evidence>
<feature type="signal peptide" evidence="2">
    <location>
        <begin position="1"/>
        <end position="23"/>
    </location>
</feature>
<feature type="transmembrane region" description="Helical" evidence="1">
    <location>
        <begin position="87"/>
        <end position="107"/>
    </location>
</feature>
<reference evidence="4" key="1">
    <citation type="journal article" date="2019" name="Int. J. Syst. Evol. Microbiol.">
        <title>The Global Catalogue of Microorganisms (GCM) 10K type strain sequencing project: providing services to taxonomists for standard genome sequencing and annotation.</title>
        <authorList>
            <consortium name="The Broad Institute Genomics Platform"/>
            <consortium name="The Broad Institute Genome Sequencing Center for Infectious Disease"/>
            <person name="Wu L."/>
            <person name="Ma J."/>
        </authorList>
    </citation>
    <scope>NUCLEOTIDE SEQUENCE [LARGE SCALE GENOMIC DNA]</scope>
    <source>
        <strain evidence="4">JCM 31037</strain>
    </source>
</reference>
<keyword evidence="2" id="KW-0732">Signal</keyword>
<proteinExistence type="predicted"/>
<accession>A0ABW3YMX6</accession>
<feature type="transmembrane region" description="Helical" evidence="1">
    <location>
        <begin position="63"/>
        <end position="81"/>
    </location>
</feature>
<keyword evidence="4" id="KW-1185">Reference proteome</keyword>
<evidence type="ECO:0000256" key="1">
    <source>
        <dbReference type="SAM" id="Phobius"/>
    </source>
</evidence>
<feature type="chain" id="PRO_5046872958" description="Low temperature requirement A protein (LtrA)" evidence="2">
    <location>
        <begin position="24"/>
        <end position="124"/>
    </location>
</feature>
<protein>
    <recommendedName>
        <fullName evidence="5">Low temperature requirement A protein (LtrA)</fullName>
    </recommendedName>
</protein>